<proteinExistence type="predicted"/>
<gene>
    <name evidence="2" type="ORF">P3T76_011426</name>
</gene>
<keyword evidence="3" id="KW-1185">Reference proteome</keyword>
<comment type="caution">
    <text evidence="2">The sequence shown here is derived from an EMBL/GenBank/DDBJ whole genome shotgun (WGS) entry which is preliminary data.</text>
</comment>
<dbReference type="EMBL" id="JASMQC010000026">
    <property type="protein sequence ID" value="KAK1934223.1"/>
    <property type="molecule type" value="Genomic_DNA"/>
</dbReference>
<feature type="region of interest" description="Disordered" evidence="1">
    <location>
        <begin position="1"/>
        <end position="22"/>
    </location>
</feature>
<reference evidence="2" key="1">
    <citation type="submission" date="2023-08" db="EMBL/GenBank/DDBJ databases">
        <title>Reference Genome Resource for the Citrus Pathogen Phytophthora citrophthora.</title>
        <authorList>
            <person name="Moller H."/>
            <person name="Coetzee B."/>
            <person name="Rose L.J."/>
            <person name="Van Niekerk J.M."/>
        </authorList>
    </citation>
    <scope>NUCLEOTIDE SEQUENCE</scope>
    <source>
        <strain evidence="2">STE-U-9442</strain>
    </source>
</reference>
<organism evidence="2 3">
    <name type="scientific">Phytophthora citrophthora</name>
    <dbReference type="NCBI Taxonomy" id="4793"/>
    <lineage>
        <taxon>Eukaryota</taxon>
        <taxon>Sar</taxon>
        <taxon>Stramenopiles</taxon>
        <taxon>Oomycota</taxon>
        <taxon>Peronosporomycetes</taxon>
        <taxon>Peronosporales</taxon>
        <taxon>Peronosporaceae</taxon>
        <taxon>Phytophthora</taxon>
    </lineage>
</organism>
<dbReference type="Proteomes" id="UP001259832">
    <property type="component" value="Unassembled WGS sequence"/>
</dbReference>
<protein>
    <submittedName>
        <fullName evidence="2">Uncharacterized protein</fullName>
    </submittedName>
</protein>
<sequence length="86" mass="9665">MDIYDRSPVRTPSEPGADDHRRVTLRESVEALAGLIHALLGIVECGQGGDWLNKGINRSQRLEFVYRSAPYFPKDDQAGSRDYQSD</sequence>
<name>A0AAD9LF09_9STRA</name>
<evidence type="ECO:0000256" key="1">
    <source>
        <dbReference type="SAM" id="MobiDB-lite"/>
    </source>
</evidence>
<accession>A0AAD9LF09</accession>
<evidence type="ECO:0000313" key="3">
    <source>
        <dbReference type="Proteomes" id="UP001259832"/>
    </source>
</evidence>
<evidence type="ECO:0000313" key="2">
    <source>
        <dbReference type="EMBL" id="KAK1934223.1"/>
    </source>
</evidence>
<dbReference type="AlphaFoldDB" id="A0AAD9LF09"/>